<dbReference type="GO" id="GO:0005524">
    <property type="term" value="F:ATP binding"/>
    <property type="evidence" value="ECO:0007669"/>
    <property type="project" value="InterPro"/>
</dbReference>
<dbReference type="PANTHER" id="PTHR43581:SF4">
    <property type="entry name" value="ATP_GTP PHOSPHATASE"/>
    <property type="match status" value="1"/>
</dbReference>
<comment type="caution">
    <text evidence="4">The sequence shown here is derived from an EMBL/GenBank/DDBJ whole genome shotgun (WGS) entry which is preliminary data.</text>
</comment>
<dbReference type="InterPro" id="IPR027417">
    <property type="entry name" value="P-loop_NTPase"/>
</dbReference>
<evidence type="ECO:0000313" key="5">
    <source>
        <dbReference type="Proteomes" id="UP000028547"/>
    </source>
</evidence>
<dbReference type="EMBL" id="JPMI01000129">
    <property type="protein sequence ID" value="KFA91796.1"/>
    <property type="molecule type" value="Genomic_DNA"/>
</dbReference>
<feature type="domain" description="ATPase AAA-type core" evidence="2">
    <location>
        <begin position="234"/>
        <end position="301"/>
    </location>
</feature>
<dbReference type="Gene3D" id="3.40.50.300">
    <property type="entry name" value="P-loop containing nucleotide triphosphate hydrolases"/>
    <property type="match status" value="2"/>
</dbReference>
<gene>
    <name evidence="4" type="ORF">Q664_19570</name>
</gene>
<dbReference type="Proteomes" id="UP000028547">
    <property type="component" value="Unassembled WGS sequence"/>
</dbReference>
<dbReference type="PANTHER" id="PTHR43581">
    <property type="entry name" value="ATP/GTP PHOSPHATASE"/>
    <property type="match status" value="1"/>
</dbReference>
<evidence type="ECO:0000259" key="2">
    <source>
        <dbReference type="Pfam" id="PF13304"/>
    </source>
</evidence>
<dbReference type="GO" id="GO:0016887">
    <property type="term" value="F:ATP hydrolysis activity"/>
    <property type="evidence" value="ECO:0007669"/>
    <property type="project" value="InterPro"/>
</dbReference>
<evidence type="ECO:0000259" key="3">
    <source>
        <dbReference type="Pfam" id="PF13476"/>
    </source>
</evidence>
<dbReference type="InterPro" id="IPR051396">
    <property type="entry name" value="Bact_Antivir_Def_Nuclease"/>
</dbReference>
<dbReference type="InterPro" id="IPR003959">
    <property type="entry name" value="ATPase_AAA_core"/>
</dbReference>
<evidence type="ECO:0000256" key="1">
    <source>
        <dbReference type="SAM" id="MobiDB-lite"/>
    </source>
</evidence>
<reference evidence="4 5" key="1">
    <citation type="submission" date="2014-07" db="EMBL/GenBank/DDBJ databases">
        <title>Draft Genome Sequence of Gephyronic Acid Producer, Cystobacter violaceus Strain Cb vi76.</title>
        <authorList>
            <person name="Stevens D.C."/>
            <person name="Young J."/>
            <person name="Carmichael R."/>
            <person name="Tan J."/>
            <person name="Taylor R.E."/>
        </authorList>
    </citation>
    <scope>NUCLEOTIDE SEQUENCE [LARGE SCALE GENOMIC DNA]</scope>
    <source>
        <strain evidence="4 5">Cb vi76</strain>
    </source>
</reference>
<feature type="region of interest" description="Disordered" evidence="1">
    <location>
        <begin position="99"/>
        <end position="130"/>
    </location>
</feature>
<feature type="domain" description="Rad50/SbcC-type AAA" evidence="3">
    <location>
        <begin position="6"/>
        <end position="45"/>
    </location>
</feature>
<name>A0A084STL1_9BACT</name>
<accession>A0A084STL1</accession>
<dbReference type="RefSeq" id="WP_043397298.1">
    <property type="nucleotide sequence ID" value="NZ_JPMI01000129.1"/>
</dbReference>
<dbReference type="Pfam" id="PF13304">
    <property type="entry name" value="AAA_21"/>
    <property type="match status" value="1"/>
</dbReference>
<organism evidence="4 5">
    <name type="scientific">Archangium violaceum Cb vi76</name>
    <dbReference type="NCBI Taxonomy" id="1406225"/>
    <lineage>
        <taxon>Bacteria</taxon>
        <taxon>Pseudomonadati</taxon>
        <taxon>Myxococcota</taxon>
        <taxon>Myxococcia</taxon>
        <taxon>Myxococcales</taxon>
        <taxon>Cystobacterineae</taxon>
        <taxon>Archangiaceae</taxon>
        <taxon>Archangium</taxon>
    </lineage>
</organism>
<dbReference type="InterPro" id="IPR038729">
    <property type="entry name" value="Rad50/SbcC_AAA"/>
</dbReference>
<dbReference type="AlphaFoldDB" id="A0A084STL1"/>
<proteinExistence type="predicted"/>
<sequence length="353" mass="38807">MFTYATIENFRGIEQLTVSGMGRVNLIIGKNDAGKTALMEAVWMAGHAEDAARALWTLQEMRIPDVPVEDFDGFWRPIFRGNDAERGFLVDARLMPPGQARGAGTRVQMSKARRSPPLSGTEPAGGNPRAGTWALECSIEREGETHEQLVTGSPRGVEFPDEVYPESLGTWIPSGSVDYRNAIRLFSRLKQEGQDSLVRELMRLIDEQVEGVEILSPTGGQAALFVRLKGQPVLLPIRLMGEGVQRCFDIAVTLASGEALLLGIDEIENGLHHSTLEPVWKWLATVSAARSMQIFATTHSEECVQAACRAFSALDDPGLRVIRLDRRAHETVATVYDRNLVAAAERMGVEIRG</sequence>
<evidence type="ECO:0000313" key="4">
    <source>
        <dbReference type="EMBL" id="KFA91796.1"/>
    </source>
</evidence>
<dbReference type="SUPFAM" id="SSF52540">
    <property type="entry name" value="P-loop containing nucleoside triphosphate hydrolases"/>
    <property type="match status" value="1"/>
</dbReference>
<dbReference type="Pfam" id="PF13476">
    <property type="entry name" value="AAA_23"/>
    <property type="match status" value="1"/>
</dbReference>
<protein>
    <submittedName>
        <fullName evidence="4">Uncharacterized protein</fullName>
    </submittedName>
</protein>